<evidence type="ECO:0000256" key="4">
    <source>
        <dbReference type="PROSITE-ProRule" id="PRU00175"/>
    </source>
</evidence>
<reference evidence="7 8" key="1">
    <citation type="submission" date="2024-10" db="EMBL/GenBank/DDBJ databases">
        <authorList>
            <person name="Kim D."/>
        </authorList>
    </citation>
    <scope>NUCLEOTIDE SEQUENCE [LARGE SCALE GENOMIC DNA]</scope>
    <source>
        <strain evidence="7">BH-2024</strain>
    </source>
</reference>
<keyword evidence="2 4" id="KW-0863">Zinc-finger</keyword>
<dbReference type="GO" id="GO:0008270">
    <property type="term" value="F:zinc ion binding"/>
    <property type="evidence" value="ECO:0007669"/>
    <property type="project" value="UniProtKB-KW"/>
</dbReference>
<dbReference type="Gene3D" id="3.30.40.10">
    <property type="entry name" value="Zinc/RING finger domain, C3HC4 (zinc finger)"/>
    <property type="match status" value="1"/>
</dbReference>
<dbReference type="SMART" id="SM00184">
    <property type="entry name" value="RING"/>
    <property type="match status" value="1"/>
</dbReference>
<dbReference type="EMBL" id="JBICBT010000650">
    <property type="protein sequence ID" value="KAL3106443.1"/>
    <property type="molecule type" value="Genomic_DNA"/>
</dbReference>
<comment type="caution">
    <text evidence="7">The sequence shown here is derived from an EMBL/GenBank/DDBJ whole genome shotgun (WGS) entry which is preliminary data.</text>
</comment>
<evidence type="ECO:0000256" key="3">
    <source>
        <dbReference type="ARBA" id="ARBA00022833"/>
    </source>
</evidence>
<feature type="region of interest" description="Disordered" evidence="5">
    <location>
        <begin position="74"/>
        <end position="107"/>
    </location>
</feature>
<evidence type="ECO:0000313" key="7">
    <source>
        <dbReference type="EMBL" id="KAL3106443.1"/>
    </source>
</evidence>
<dbReference type="PANTHER" id="PTHR45969:SF69">
    <property type="entry name" value="FINGER DOMAIN PROTEIN, PUTATIVE (AFU_ORTHOLOGUE AFUA_3G12190)-RELATED"/>
    <property type="match status" value="1"/>
</dbReference>
<evidence type="ECO:0000256" key="1">
    <source>
        <dbReference type="ARBA" id="ARBA00022723"/>
    </source>
</evidence>
<keyword evidence="3" id="KW-0862">Zinc</keyword>
<name>A0ABD2KU62_9BILA</name>
<keyword evidence="1" id="KW-0479">Metal-binding</keyword>
<evidence type="ECO:0000256" key="2">
    <source>
        <dbReference type="ARBA" id="ARBA00022771"/>
    </source>
</evidence>
<gene>
    <name evidence="7" type="ORF">niasHT_012182</name>
</gene>
<dbReference type="PANTHER" id="PTHR45969">
    <property type="entry name" value="RING ZINC FINGER PROTEIN-RELATED"/>
    <property type="match status" value="1"/>
</dbReference>
<dbReference type="PROSITE" id="PS50089">
    <property type="entry name" value="ZF_RING_2"/>
    <property type="match status" value="1"/>
</dbReference>
<accession>A0ABD2KU62</accession>
<evidence type="ECO:0000259" key="6">
    <source>
        <dbReference type="PROSITE" id="PS50089"/>
    </source>
</evidence>
<protein>
    <recommendedName>
        <fullName evidence="6">RING-type domain-containing protein</fullName>
    </recommendedName>
</protein>
<dbReference type="SUPFAM" id="SSF57850">
    <property type="entry name" value="RING/U-box"/>
    <property type="match status" value="1"/>
</dbReference>
<evidence type="ECO:0000313" key="8">
    <source>
        <dbReference type="Proteomes" id="UP001620626"/>
    </source>
</evidence>
<dbReference type="AlphaFoldDB" id="A0ABD2KU62"/>
<proteinExistence type="predicted"/>
<dbReference type="Proteomes" id="UP001620626">
    <property type="component" value="Unassembled WGS sequence"/>
</dbReference>
<sequence length="240" mass="26271">MEKLGKAFRKTLPNSFQSAIKKATNKGKEKVGEITKNAENSQTSAEDGATDGQYLAATFEKNYGIKKAKNSVEIQNAQPSTAEEPAKDAKNAENSQSPAENGATADGQSLATFENNENLKNEICSICLDEDNLLSTDPKNSEVKELNKCHHRFHRECVDGWLITNQTCPTCRGVEADSNDLPATAAAAGSKPVANVEPKHRHLTMMVVVCERAAKGHGWWALNHVTMVKLQPCPYPWFQT</sequence>
<feature type="region of interest" description="Disordered" evidence="5">
    <location>
        <begin position="21"/>
        <end position="51"/>
    </location>
</feature>
<keyword evidence="8" id="KW-1185">Reference proteome</keyword>
<dbReference type="Pfam" id="PF13639">
    <property type="entry name" value="zf-RING_2"/>
    <property type="match status" value="1"/>
</dbReference>
<dbReference type="InterPro" id="IPR013083">
    <property type="entry name" value="Znf_RING/FYVE/PHD"/>
</dbReference>
<evidence type="ECO:0000256" key="5">
    <source>
        <dbReference type="SAM" id="MobiDB-lite"/>
    </source>
</evidence>
<dbReference type="InterPro" id="IPR001841">
    <property type="entry name" value="Znf_RING"/>
</dbReference>
<organism evidence="7 8">
    <name type="scientific">Heterodera trifolii</name>
    <dbReference type="NCBI Taxonomy" id="157864"/>
    <lineage>
        <taxon>Eukaryota</taxon>
        <taxon>Metazoa</taxon>
        <taxon>Ecdysozoa</taxon>
        <taxon>Nematoda</taxon>
        <taxon>Chromadorea</taxon>
        <taxon>Rhabditida</taxon>
        <taxon>Tylenchina</taxon>
        <taxon>Tylenchomorpha</taxon>
        <taxon>Tylenchoidea</taxon>
        <taxon>Heteroderidae</taxon>
        <taxon>Heteroderinae</taxon>
        <taxon>Heterodera</taxon>
    </lineage>
</organism>
<feature type="domain" description="RING-type" evidence="6">
    <location>
        <begin position="124"/>
        <end position="172"/>
    </location>
</feature>